<protein>
    <submittedName>
        <fullName evidence="4">Monooxygenase</fullName>
    </submittedName>
</protein>
<proteinExistence type="predicted"/>
<evidence type="ECO:0000256" key="1">
    <source>
        <dbReference type="ARBA" id="ARBA00023002"/>
    </source>
</evidence>
<accession>A0A371BA12</accession>
<dbReference type="GO" id="GO:0004497">
    <property type="term" value="F:monooxygenase activity"/>
    <property type="evidence" value="ECO:0007669"/>
    <property type="project" value="UniProtKB-KW"/>
</dbReference>
<sequence length="375" mass="41323">MRIAILGAGPAGLYLSFLIKRRVPNADVTVIEQNPADATFGFGVVFSDRALEFLREDDEETYAAIVPAMVSWRDMTLNHPAERIVIDGIGFAAIERLKLLQLLQARAASVNVTAIYGCTAKSLDELDEFDVVVGADGVNSLVRRAFANELGATVGALTNRFAWFGTSQVFDTLTQTFVDTEWGAFNAHHYRYAPDRSTFIVETCTDTFARAGLAAMGPAESQVFCEKVFAATLDGEPLIANNSIWRQFPLVHNARWSYGKYVLMGDALHTAHFSIGSGTRLALEDAIALDKALAAHPKDVPSAFAAYEAARRPVLEKLVGGANDSATWYEHFGEHMKLKPADFAMSYITRSGRIDIERLRKLSPRFVDWYEAAKL</sequence>
<keyword evidence="1" id="KW-0560">Oxidoreductase</keyword>
<dbReference type="OrthoDB" id="9804454at2"/>
<keyword evidence="2" id="KW-0520">NAD</keyword>
<organism evidence="4 5">
    <name type="scientific">Undibacter mobilis</name>
    <dbReference type="NCBI Taxonomy" id="2292256"/>
    <lineage>
        <taxon>Bacteria</taxon>
        <taxon>Pseudomonadati</taxon>
        <taxon>Pseudomonadota</taxon>
        <taxon>Alphaproteobacteria</taxon>
        <taxon>Hyphomicrobiales</taxon>
        <taxon>Nitrobacteraceae</taxon>
        <taxon>Undibacter</taxon>
    </lineage>
</organism>
<evidence type="ECO:0000259" key="3">
    <source>
        <dbReference type="Pfam" id="PF01494"/>
    </source>
</evidence>
<reference evidence="5" key="1">
    <citation type="submission" date="2018-08" db="EMBL/GenBank/DDBJ databases">
        <authorList>
            <person name="Kim S.-J."/>
            <person name="Jung G.-Y."/>
        </authorList>
    </citation>
    <scope>NUCLEOTIDE SEQUENCE [LARGE SCALE GENOMIC DNA]</scope>
    <source>
        <strain evidence="5">GY_H</strain>
    </source>
</reference>
<evidence type="ECO:0000313" key="5">
    <source>
        <dbReference type="Proteomes" id="UP000263993"/>
    </source>
</evidence>
<dbReference type="AlphaFoldDB" id="A0A371BA12"/>
<dbReference type="Gene3D" id="3.50.50.60">
    <property type="entry name" value="FAD/NAD(P)-binding domain"/>
    <property type="match status" value="1"/>
</dbReference>
<name>A0A371BA12_9BRAD</name>
<dbReference type="Pfam" id="PF01494">
    <property type="entry name" value="FAD_binding_3"/>
    <property type="match status" value="1"/>
</dbReference>
<dbReference type="InterPro" id="IPR050631">
    <property type="entry name" value="PheA/TfdB_FAD_monoxygenase"/>
</dbReference>
<keyword evidence="4" id="KW-0503">Monooxygenase</keyword>
<feature type="domain" description="FAD-binding" evidence="3">
    <location>
        <begin position="132"/>
        <end position="319"/>
    </location>
</feature>
<dbReference type="PANTHER" id="PTHR43476:SF4">
    <property type="entry name" value="BLR0106 PROTEIN"/>
    <property type="match status" value="1"/>
</dbReference>
<keyword evidence="5" id="KW-1185">Reference proteome</keyword>
<dbReference type="PANTHER" id="PTHR43476">
    <property type="entry name" value="3-(3-HYDROXY-PHENYL)PROPIONATE/3-HYDROXYCINNAMIC ACID HYDROXYLASE"/>
    <property type="match status" value="1"/>
</dbReference>
<comment type="caution">
    <text evidence="4">The sequence shown here is derived from an EMBL/GenBank/DDBJ whole genome shotgun (WGS) entry which is preliminary data.</text>
</comment>
<dbReference type="PRINTS" id="PR00420">
    <property type="entry name" value="RNGMNOXGNASE"/>
</dbReference>
<dbReference type="GO" id="GO:0071949">
    <property type="term" value="F:FAD binding"/>
    <property type="evidence" value="ECO:0007669"/>
    <property type="project" value="InterPro"/>
</dbReference>
<dbReference type="InterPro" id="IPR002938">
    <property type="entry name" value="FAD-bd"/>
</dbReference>
<evidence type="ECO:0000313" key="4">
    <source>
        <dbReference type="EMBL" id="RDV04449.1"/>
    </source>
</evidence>
<evidence type="ECO:0000256" key="2">
    <source>
        <dbReference type="ARBA" id="ARBA00023027"/>
    </source>
</evidence>
<dbReference type="Gene3D" id="3.30.9.20">
    <property type="match status" value="1"/>
</dbReference>
<dbReference type="EMBL" id="QRGO01000001">
    <property type="protein sequence ID" value="RDV04449.1"/>
    <property type="molecule type" value="Genomic_DNA"/>
</dbReference>
<dbReference type="InterPro" id="IPR036188">
    <property type="entry name" value="FAD/NAD-bd_sf"/>
</dbReference>
<dbReference type="RefSeq" id="WP_115516473.1">
    <property type="nucleotide sequence ID" value="NZ_QRGO01000001.1"/>
</dbReference>
<gene>
    <name evidence="4" type="ORF">DXH78_07625</name>
</gene>
<dbReference type="SUPFAM" id="SSF51905">
    <property type="entry name" value="FAD/NAD(P)-binding domain"/>
    <property type="match status" value="1"/>
</dbReference>
<dbReference type="Proteomes" id="UP000263993">
    <property type="component" value="Unassembled WGS sequence"/>
</dbReference>